<proteinExistence type="predicted"/>
<protein>
    <submittedName>
        <fullName evidence="3">YjfA family protein</fullName>
    </submittedName>
</protein>
<name>A0ABT1PJM7_9ACTN</name>
<dbReference type="Proteomes" id="UP001206206">
    <property type="component" value="Unassembled WGS sequence"/>
</dbReference>
<reference evidence="3 4" key="1">
    <citation type="submission" date="2022-06" db="EMBL/GenBank/DDBJ databases">
        <title>Draft genome sequence of type strain Streptomyces rubrisoli DSM 42083.</title>
        <authorList>
            <person name="Duangmal K."/>
            <person name="Klaysubun C."/>
        </authorList>
    </citation>
    <scope>NUCLEOTIDE SEQUENCE [LARGE SCALE GENOMIC DNA]</scope>
    <source>
        <strain evidence="3 4">DSM 42083</strain>
    </source>
</reference>
<dbReference type="Pfam" id="PF10901">
    <property type="entry name" value="DUF2690"/>
    <property type="match status" value="1"/>
</dbReference>
<feature type="transmembrane region" description="Helical" evidence="2">
    <location>
        <begin position="44"/>
        <end position="66"/>
    </location>
</feature>
<sequence>MSRLSDNPATHAARPSCEGAEFGQPARGDPDSPWPERTSGRLEMAVWTAVTAVVLALAVGAVLLLIGAVPNSTANEVAPPFCQGRSCAGLDPDVTLCADDGVTTASAWLAGREVDLRVSARCRAAWALTRDPRAGDAIEVRGAHGDVRWQNAQETGVRAFTPMIPDARGEAVQVCLAARDGRVCATRTKNTHKR</sequence>
<evidence type="ECO:0000313" key="3">
    <source>
        <dbReference type="EMBL" id="MCQ4045560.1"/>
    </source>
</evidence>
<keyword evidence="4" id="KW-1185">Reference proteome</keyword>
<feature type="region of interest" description="Disordered" evidence="1">
    <location>
        <begin position="1"/>
        <end position="37"/>
    </location>
</feature>
<keyword evidence="2" id="KW-0812">Transmembrane</keyword>
<keyword evidence="2" id="KW-0472">Membrane</keyword>
<evidence type="ECO:0000256" key="1">
    <source>
        <dbReference type="SAM" id="MobiDB-lite"/>
    </source>
</evidence>
<evidence type="ECO:0000256" key="2">
    <source>
        <dbReference type="SAM" id="Phobius"/>
    </source>
</evidence>
<evidence type="ECO:0000313" key="4">
    <source>
        <dbReference type="Proteomes" id="UP001206206"/>
    </source>
</evidence>
<accession>A0ABT1PJM7</accession>
<gene>
    <name evidence="3" type="ORF">NON19_26880</name>
</gene>
<keyword evidence="2" id="KW-1133">Transmembrane helix</keyword>
<dbReference type="RefSeq" id="WP_255931703.1">
    <property type="nucleotide sequence ID" value="NZ_JANFNH010000044.1"/>
</dbReference>
<dbReference type="InterPro" id="IPR021224">
    <property type="entry name" value="DUF2690"/>
</dbReference>
<organism evidence="3 4">
    <name type="scientific">Streptantibioticus rubrisoli</name>
    <dbReference type="NCBI Taxonomy" id="1387313"/>
    <lineage>
        <taxon>Bacteria</taxon>
        <taxon>Bacillati</taxon>
        <taxon>Actinomycetota</taxon>
        <taxon>Actinomycetes</taxon>
        <taxon>Kitasatosporales</taxon>
        <taxon>Streptomycetaceae</taxon>
        <taxon>Streptantibioticus</taxon>
    </lineage>
</organism>
<comment type="caution">
    <text evidence="3">The sequence shown here is derived from an EMBL/GenBank/DDBJ whole genome shotgun (WGS) entry which is preliminary data.</text>
</comment>
<dbReference type="EMBL" id="JANFNH010000044">
    <property type="protein sequence ID" value="MCQ4045560.1"/>
    <property type="molecule type" value="Genomic_DNA"/>
</dbReference>